<dbReference type="AlphaFoldDB" id="A0A6J6HUI2"/>
<evidence type="ECO:0000313" key="1">
    <source>
        <dbReference type="EMBL" id="CAB4616263.1"/>
    </source>
</evidence>
<sequence length="89" mass="9766">MAAGELALHYARLGDVEVANRYVNAIKSAPSEQLTKHFKAQSQEARAVMLMAEGNKVKAKNLANKAMANYLLDDRIEDAQRCASMVAED</sequence>
<organism evidence="1">
    <name type="scientific">freshwater metagenome</name>
    <dbReference type="NCBI Taxonomy" id="449393"/>
    <lineage>
        <taxon>unclassified sequences</taxon>
        <taxon>metagenomes</taxon>
        <taxon>ecological metagenomes</taxon>
    </lineage>
</organism>
<accession>A0A6J6HUI2</accession>
<dbReference type="EMBL" id="CAEZUW010000109">
    <property type="protein sequence ID" value="CAB4616263.1"/>
    <property type="molecule type" value="Genomic_DNA"/>
</dbReference>
<protein>
    <submittedName>
        <fullName evidence="1">Unannotated protein</fullName>
    </submittedName>
</protein>
<gene>
    <name evidence="1" type="ORF">UFOPK1855_00699</name>
</gene>
<reference evidence="1" key="1">
    <citation type="submission" date="2020-05" db="EMBL/GenBank/DDBJ databases">
        <authorList>
            <person name="Chiriac C."/>
            <person name="Salcher M."/>
            <person name="Ghai R."/>
            <person name="Kavagutti S V."/>
        </authorList>
    </citation>
    <scope>NUCLEOTIDE SEQUENCE</scope>
</reference>
<name>A0A6J6HUI2_9ZZZZ</name>
<proteinExistence type="predicted"/>